<keyword evidence="8" id="KW-1185">Reference proteome</keyword>
<feature type="compositionally biased region" description="Basic and acidic residues" evidence="5">
    <location>
        <begin position="227"/>
        <end position="238"/>
    </location>
</feature>
<dbReference type="EMBL" id="JBHFEH010000125">
    <property type="protein sequence ID" value="KAL2045964.1"/>
    <property type="molecule type" value="Genomic_DNA"/>
</dbReference>
<evidence type="ECO:0000259" key="6">
    <source>
        <dbReference type="PROSITE" id="PS50600"/>
    </source>
</evidence>
<proteinExistence type="inferred from homology"/>
<dbReference type="Gene3D" id="3.40.395.10">
    <property type="entry name" value="Adenoviral Proteinase, Chain A"/>
    <property type="match status" value="1"/>
</dbReference>
<dbReference type="Proteomes" id="UP001590951">
    <property type="component" value="Unassembled WGS sequence"/>
</dbReference>
<evidence type="ECO:0000256" key="4">
    <source>
        <dbReference type="ARBA" id="ARBA00022807"/>
    </source>
</evidence>
<feature type="region of interest" description="Disordered" evidence="5">
    <location>
        <begin position="165"/>
        <end position="247"/>
    </location>
</feature>
<evidence type="ECO:0000313" key="8">
    <source>
        <dbReference type="Proteomes" id="UP001590951"/>
    </source>
</evidence>
<name>A0ABR4AMQ4_9LECA</name>
<evidence type="ECO:0000313" key="7">
    <source>
        <dbReference type="EMBL" id="KAL2045964.1"/>
    </source>
</evidence>
<keyword evidence="4" id="KW-0788">Thiol protease</keyword>
<dbReference type="InterPro" id="IPR038765">
    <property type="entry name" value="Papain-like_cys_pep_sf"/>
</dbReference>
<gene>
    <name evidence="7" type="ORF">ABVK25_011889</name>
</gene>
<dbReference type="PANTHER" id="PTHR12606:SF1">
    <property type="entry name" value="UBIQUITIN-LIKE-SPECIFIC PROTEASE 1A"/>
    <property type="match status" value="1"/>
</dbReference>
<reference evidence="7 8" key="1">
    <citation type="submission" date="2024-09" db="EMBL/GenBank/DDBJ databases">
        <title>Rethinking Asexuality: The Enigmatic Case of Functional Sexual Genes in Lepraria (Stereocaulaceae).</title>
        <authorList>
            <person name="Doellman M."/>
            <person name="Sun Y."/>
            <person name="Barcenas-Pena A."/>
            <person name="Lumbsch H.T."/>
            <person name="Grewe F."/>
        </authorList>
    </citation>
    <scope>NUCLEOTIDE SEQUENCE [LARGE SCALE GENOMIC DNA]</scope>
    <source>
        <strain evidence="7 8">Grewe 0041</strain>
    </source>
</reference>
<feature type="domain" description="Ubiquitin-like protease family profile" evidence="6">
    <location>
        <begin position="482"/>
        <end position="642"/>
    </location>
</feature>
<comment type="caution">
    <text evidence="7">The sequence shown here is derived from an EMBL/GenBank/DDBJ whole genome shotgun (WGS) entry which is preliminary data.</text>
</comment>
<dbReference type="PANTHER" id="PTHR12606">
    <property type="entry name" value="SENTRIN/SUMO-SPECIFIC PROTEASE"/>
    <property type="match status" value="1"/>
</dbReference>
<feature type="compositionally biased region" description="Polar residues" evidence="5">
    <location>
        <begin position="340"/>
        <end position="352"/>
    </location>
</feature>
<keyword evidence="3" id="KW-0378">Hydrolase</keyword>
<accession>A0ABR4AMQ4</accession>
<dbReference type="InterPro" id="IPR003653">
    <property type="entry name" value="Peptidase_C48_C"/>
</dbReference>
<dbReference type="PROSITE" id="PS50600">
    <property type="entry name" value="ULP_PROTEASE"/>
    <property type="match status" value="1"/>
</dbReference>
<evidence type="ECO:0000256" key="1">
    <source>
        <dbReference type="ARBA" id="ARBA00005234"/>
    </source>
</evidence>
<organism evidence="7 8">
    <name type="scientific">Lepraria finkii</name>
    <dbReference type="NCBI Taxonomy" id="1340010"/>
    <lineage>
        <taxon>Eukaryota</taxon>
        <taxon>Fungi</taxon>
        <taxon>Dikarya</taxon>
        <taxon>Ascomycota</taxon>
        <taxon>Pezizomycotina</taxon>
        <taxon>Lecanoromycetes</taxon>
        <taxon>OSLEUM clade</taxon>
        <taxon>Lecanoromycetidae</taxon>
        <taxon>Lecanorales</taxon>
        <taxon>Lecanorineae</taxon>
        <taxon>Stereocaulaceae</taxon>
        <taxon>Lepraria</taxon>
    </lineage>
</organism>
<feature type="region of interest" description="Disordered" evidence="5">
    <location>
        <begin position="306"/>
        <end position="352"/>
    </location>
</feature>
<sequence>MTAKPPYLRLSPKLKELIDEIADRVIRAPIQILNQFYKAQGLLEDELPGTELEDLFEPDVRQCIITWINMDKRVSTQLQKLQNSPWALGKDGICEQFGEAMSRSIRFLTALAQLSELTSFETARGLLEEARKTRKSRGSYELRRGCATGPPWQPKDVIAAIQALKPQGKVEKRKKDHTATNGEQIKRPRVATSGTGTSGEHLLKRPALHQETQTASDTAASDPSGCEVRDSPGRREDEQQLGDAPSEVAFHDVTEALVGDKHPSSRRRRILRRELDDIAPTERRWTRIITGSGDITASSEQRLLTPFSQTDRQSDEPGFSSATRSPDVEQGRTRKLSLSRRASTQVSLDSSSELGAFHSHDIEQKRTGELLLSREHDDTVIVQASVDESLHSSSGSSASHSADMKHGRPIEVREVLSSREFANAFTQASTDKTLDSGLTFQLSDDPVAYDPAVYSGSSLNMSSLQVIPGVVGIEEQLVTSSEIVARDALSNLPDTDRNGALKSLSPKAWVSATALELILNCIKPEHCRVLSSGFVPQEANKLSEKKLLRLKDETKLWLPLNHRDHWTLAVIDLYKTTITVYDSSPTSHYEQEIDSVIQALTSYLNQHEKLQGSTWKTDQQRQHQQANSDDCGIFVLIFALADATGSPVPSQIHSLQWRQIFRYFIDSNEHVISSSATMEFGSLLEAKSRRMDTIHSEFASLCKSLSHARYSSKSAQGCVDLIVKGSLLAVPYRSCLRDKLALEQEQKQSEAAAYQSLVDNLTNSGISIDRELVEKAICGGSEKAHARLAPSESNLKVLKEAIESWKVAERACKAMHESAAKDENHAIGLLRDHLKIVEGIADSLHCLMEIGRQTLGGAS</sequence>
<keyword evidence="2" id="KW-0645">Protease</keyword>
<evidence type="ECO:0000256" key="3">
    <source>
        <dbReference type="ARBA" id="ARBA00022801"/>
    </source>
</evidence>
<comment type="similarity">
    <text evidence="1">Belongs to the peptidase C48 family.</text>
</comment>
<protein>
    <recommendedName>
        <fullName evidence="6">Ubiquitin-like protease family profile domain-containing protein</fullName>
    </recommendedName>
</protein>
<feature type="region of interest" description="Disordered" evidence="5">
    <location>
        <begin position="130"/>
        <end position="153"/>
    </location>
</feature>
<feature type="compositionally biased region" description="Polar residues" evidence="5">
    <location>
        <begin position="210"/>
        <end position="221"/>
    </location>
</feature>
<dbReference type="Pfam" id="PF02902">
    <property type="entry name" value="Peptidase_C48"/>
    <property type="match status" value="1"/>
</dbReference>
<evidence type="ECO:0000256" key="2">
    <source>
        <dbReference type="ARBA" id="ARBA00022670"/>
    </source>
</evidence>
<evidence type="ECO:0000256" key="5">
    <source>
        <dbReference type="SAM" id="MobiDB-lite"/>
    </source>
</evidence>
<dbReference type="SUPFAM" id="SSF54001">
    <property type="entry name" value="Cysteine proteinases"/>
    <property type="match status" value="1"/>
</dbReference>